<accession>A0A4R2J0L0</accession>
<dbReference type="AlphaFoldDB" id="A0A4R2J0L0"/>
<dbReference type="RefSeq" id="WP_132145619.1">
    <property type="nucleotide sequence ID" value="NZ_SLWR01000002.1"/>
</dbReference>
<evidence type="ECO:0000313" key="3">
    <source>
        <dbReference type="Proteomes" id="UP000295573"/>
    </source>
</evidence>
<dbReference type="Proteomes" id="UP000295573">
    <property type="component" value="Unassembled WGS sequence"/>
</dbReference>
<keyword evidence="3" id="KW-1185">Reference proteome</keyword>
<dbReference type="PANTHER" id="PTHR42305">
    <property type="entry name" value="MEMBRANE PROTEIN RV1733C-RELATED"/>
    <property type="match status" value="1"/>
</dbReference>
<dbReference type="OrthoDB" id="3637369at2"/>
<proteinExistence type="predicted"/>
<organism evidence="2 3">
    <name type="scientific">Kribbella antiqua</name>
    <dbReference type="NCBI Taxonomy" id="2512217"/>
    <lineage>
        <taxon>Bacteria</taxon>
        <taxon>Bacillati</taxon>
        <taxon>Actinomycetota</taxon>
        <taxon>Actinomycetes</taxon>
        <taxon>Propionibacteriales</taxon>
        <taxon>Kribbellaceae</taxon>
        <taxon>Kribbella</taxon>
    </lineage>
</organism>
<comment type="caution">
    <text evidence="2">The sequence shown here is derived from an EMBL/GenBank/DDBJ whole genome shotgun (WGS) entry which is preliminary data.</text>
</comment>
<reference evidence="2 3" key="1">
    <citation type="journal article" date="2015" name="Stand. Genomic Sci.">
        <title>Genomic Encyclopedia of Bacterial and Archaeal Type Strains, Phase III: the genomes of soil and plant-associated and newly described type strains.</title>
        <authorList>
            <person name="Whitman W.B."/>
            <person name="Woyke T."/>
            <person name="Klenk H.P."/>
            <person name="Zhou Y."/>
            <person name="Lilburn T.G."/>
            <person name="Beck B.J."/>
            <person name="De Vos P."/>
            <person name="Vandamme P."/>
            <person name="Eisen J.A."/>
            <person name="Garrity G."/>
            <person name="Hugenholtz P."/>
            <person name="Kyrpides N.C."/>
        </authorList>
    </citation>
    <scope>NUCLEOTIDE SEQUENCE [LARGE SCALE GENOMIC DNA]</scope>
    <source>
        <strain evidence="2 3">VKM Ac-2541</strain>
    </source>
</reference>
<sequence>MKSVVTMDGTSHVRRLTRRLGFGRNPLCRRVDRFESATLVVAALIAVLVIPAAVAVGAAAREASLDAAAQRRAQLTETTARMLADAESFSGAVPGQGLASARVGWTGTDGVPHEGWALVTLGTKSGNEVTIWLDRSGAIVRPPSQPDESDAVGGVAGMMAALILWTVLNGLTRLALRGFDRHRFRDLDREWEEVAPRWRHHES</sequence>
<feature type="transmembrane region" description="Helical" evidence="1">
    <location>
        <begin position="151"/>
        <end position="176"/>
    </location>
</feature>
<dbReference type="EMBL" id="SLWR01000002">
    <property type="protein sequence ID" value="TCO50336.1"/>
    <property type="molecule type" value="Genomic_DNA"/>
</dbReference>
<dbReference type="PANTHER" id="PTHR42305:SF1">
    <property type="entry name" value="MEMBRANE PROTEIN RV1733C-RELATED"/>
    <property type="match status" value="1"/>
</dbReference>
<evidence type="ECO:0000313" key="2">
    <source>
        <dbReference type="EMBL" id="TCO50336.1"/>
    </source>
</evidence>
<name>A0A4R2J0L0_9ACTN</name>
<keyword evidence="1" id="KW-0472">Membrane</keyword>
<evidence type="ECO:0000256" key="1">
    <source>
        <dbReference type="SAM" id="Phobius"/>
    </source>
</evidence>
<evidence type="ECO:0008006" key="4">
    <source>
        <dbReference type="Google" id="ProtNLM"/>
    </source>
</evidence>
<dbReference type="InterPro" id="IPR039708">
    <property type="entry name" value="MT1774/Rv1733c-like"/>
</dbReference>
<protein>
    <recommendedName>
        <fullName evidence="4">Transmembrane protein</fullName>
    </recommendedName>
</protein>
<feature type="transmembrane region" description="Helical" evidence="1">
    <location>
        <begin position="39"/>
        <end position="60"/>
    </location>
</feature>
<gene>
    <name evidence="2" type="ORF">EV646_102410</name>
</gene>
<keyword evidence="1" id="KW-1133">Transmembrane helix</keyword>
<keyword evidence="1" id="KW-0812">Transmembrane</keyword>